<accession>A0A6F8V7Y9</accession>
<dbReference type="SUPFAM" id="SSF54637">
    <property type="entry name" value="Thioesterase/thiol ester dehydrase-isomerase"/>
    <property type="match status" value="1"/>
</dbReference>
<dbReference type="PIRSF" id="PIRSF003230">
    <property type="entry name" value="YbgC"/>
    <property type="match status" value="1"/>
</dbReference>
<reference evidence="5" key="1">
    <citation type="submission" date="2020-03" db="EMBL/GenBank/DDBJ databases">
        <title>Complete genome sequence of sulfur-oxidizing bacterium skT11.</title>
        <authorList>
            <person name="Kanda M."/>
            <person name="Kojima H."/>
            <person name="Fukui M."/>
        </authorList>
    </citation>
    <scope>NUCLEOTIDE SEQUENCE [LARGE SCALE GENOMIC DNA]</scope>
    <source>
        <strain evidence="5">skT11</strain>
    </source>
</reference>
<evidence type="ECO:0000313" key="5">
    <source>
        <dbReference type="Proteomes" id="UP000502260"/>
    </source>
</evidence>
<dbReference type="PANTHER" id="PTHR31793">
    <property type="entry name" value="4-HYDROXYBENZOYL-COA THIOESTERASE FAMILY MEMBER"/>
    <property type="match status" value="1"/>
</dbReference>
<dbReference type="Pfam" id="PF03061">
    <property type="entry name" value="4HBT"/>
    <property type="match status" value="1"/>
</dbReference>
<name>A0A6F8V7Y9_9PROT</name>
<keyword evidence="2" id="KW-0378">Hydrolase</keyword>
<gene>
    <name evidence="4" type="ORF">SKTS_06940</name>
</gene>
<proteinExistence type="inferred from homology"/>
<dbReference type="PANTHER" id="PTHR31793:SF37">
    <property type="entry name" value="ACYL-COA THIOESTER HYDROLASE YBGC"/>
    <property type="match status" value="1"/>
</dbReference>
<dbReference type="KEGG" id="slac:SKTS_06940"/>
<dbReference type="RefSeq" id="WP_173060429.1">
    <property type="nucleotide sequence ID" value="NZ_AP022853.1"/>
</dbReference>
<dbReference type="InterPro" id="IPR006683">
    <property type="entry name" value="Thioestr_dom"/>
</dbReference>
<dbReference type="CDD" id="cd00586">
    <property type="entry name" value="4HBT"/>
    <property type="match status" value="1"/>
</dbReference>
<dbReference type="InterPro" id="IPR006684">
    <property type="entry name" value="YbgC/YbaW"/>
</dbReference>
<keyword evidence="5" id="KW-1185">Reference proteome</keyword>
<protein>
    <submittedName>
        <fullName evidence="4">Tol-pal system-associated acyl-CoA thioesterase</fullName>
    </submittedName>
</protein>
<dbReference type="Gene3D" id="3.10.129.10">
    <property type="entry name" value="Hotdog Thioesterase"/>
    <property type="match status" value="1"/>
</dbReference>
<dbReference type="NCBIfam" id="TIGR00051">
    <property type="entry name" value="YbgC/FadM family acyl-CoA thioesterase"/>
    <property type="match status" value="1"/>
</dbReference>
<dbReference type="NCBIfam" id="TIGR02799">
    <property type="entry name" value="thio_ybgC"/>
    <property type="match status" value="1"/>
</dbReference>
<evidence type="ECO:0000256" key="2">
    <source>
        <dbReference type="ARBA" id="ARBA00022801"/>
    </source>
</evidence>
<dbReference type="InterPro" id="IPR014166">
    <property type="entry name" value="Tol-Pal_acyl-CoA_thioesterase"/>
</dbReference>
<sequence>MKSEIFSWPVRVYYEDTDSGGVVYYANYLKFMERARTEWLRAHGFAQSELAREHGVIFVVRDVHITYRRPAVFDDLLQVSVSVHATGRSWIEFTQTVERVNEILTHASVKIVCVNQLSFKPVEIPEIIREKMESRT</sequence>
<dbReference type="AlphaFoldDB" id="A0A6F8V7Y9"/>
<dbReference type="InterPro" id="IPR050563">
    <property type="entry name" value="4-hydroxybenzoyl-CoA_TE"/>
</dbReference>
<feature type="domain" description="Thioesterase" evidence="3">
    <location>
        <begin position="20"/>
        <end position="100"/>
    </location>
</feature>
<organism evidence="4 5">
    <name type="scientific">Sulfurimicrobium lacus</name>
    <dbReference type="NCBI Taxonomy" id="2715678"/>
    <lineage>
        <taxon>Bacteria</taxon>
        <taxon>Pseudomonadati</taxon>
        <taxon>Pseudomonadota</taxon>
        <taxon>Betaproteobacteria</taxon>
        <taxon>Nitrosomonadales</taxon>
        <taxon>Sulfuricellaceae</taxon>
        <taxon>Sulfurimicrobium</taxon>
    </lineage>
</organism>
<dbReference type="GO" id="GO:0047617">
    <property type="term" value="F:fatty acyl-CoA hydrolase activity"/>
    <property type="evidence" value="ECO:0007669"/>
    <property type="project" value="TreeGrafter"/>
</dbReference>
<evidence type="ECO:0000256" key="1">
    <source>
        <dbReference type="ARBA" id="ARBA00005953"/>
    </source>
</evidence>
<dbReference type="FunFam" id="3.10.129.10:FF:000004">
    <property type="entry name" value="Tol-pal system-associated acyl-CoA thioesterase"/>
    <property type="match status" value="1"/>
</dbReference>
<comment type="similarity">
    <text evidence="1">Belongs to the 4-hydroxybenzoyl-CoA thioesterase family.</text>
</comment>
<dbReference type="EMBL" id="AP022853">
    <property type="protein sequence ID" value="BCB25808.1"/>
    <property type="molecule type" value="Genomic_DNA"/>
</dbReference>
<dbReference type="InterPro" id="IPR029069">
    <property type="entry name" value="HotDog_dom_sf"/>
</dbReference>
<evidence type="ECO:0000313" key="4">
    <source>
        <dbReference type="EMBL" id="BCB25808.1"/>
    </source>
</evidence>
<dbReference type="Proteomes" id="UP000502260">
    <property type="component" value="Chromosome"/>
</dbReference>
<evidence type="ECO:0000259" key="3">
    <source>
        <dbReference type="Pfam" id="PF03061"/>
    </source>
</evidence>